<evidence type="ECO:0000313" key="2">
    <source>
        <dbReference type="EMBL" id="KAK2872235.1"/>
    </source>
</evidence>
<dbReference type="AlphaFoldDB" id="A0AA88P4P8"/>
<organism evidence="2 3">
    <name type="scientific">Cirrhinus molitorella</name>
    <name type="common">mud carp</name>
    <dbReference type="NCBI Taxonomy" id="172907"/>
    <lineage>
        <taxon>Eukaryota</taxon>
        <taxon>Metazoa</taxon>
        <taxon>Chordata</taxon>
        <taxon>Craniata</taxon>
        <taxon>Vertebrata</taxon>
        <taxon>Euteleostomi</taxon>
        <taxon>Actinopterygii</taxon>
        <taxon>Neopterygii</taxon>
        <taxon>Teleostei</taxon>
        <taxon>Ostariophysi</taxon>
        <taxon>Cypriniformes</taxon>
        <taxon>Cyprinidae</taxon>
        <taxon>Labeoninae</taxon>
        <taxon>Labeonini</taxon>
        <taxon>Cirrhinus</taxon>
    </lineage>
</organism>
<keyword evidence="3" id="KW-1185">Reference proteome</keyword>
<dbReference type="EMBL" id="JAUYZG010000022">
    <property type="protein sequence ID" value="KAK2872235.1"/>
    <property type="molecule type" value="Genomic_DNA"/>
</dbReference>
<feature type="region of interest" description="Disordered" evidence="1">
    <location>
        <begin position="73"/>
        <end position="98"/>
    </location>
</feature>
<evidence type="ECO:0000256" key="1">
    <source>
        <dbReference type="SAM" id="MobiDB-lite"/>
    </source>
</evidence>
<dbReference type="Proteomes" id="UP001187343">
    <property type="component" value="Unassembled WGS sequence"/>
</dbReference>
<proteinExistence type="predicted"/>
<name>A0AA88P4P8_9TELE</name>
<protein>
    <submittedName>
        <fullName evidence="2">Uncharacterized protein</fullName>
    </submittedName>
</protein>
<accession>A0AA88P4P8</accession>
<gene>
    <name evidence="2" type="ORF">Q8A67_022132</name>
</gene>
<sequence length="98" mass="11170">MKEVNAGLKTLVSLSPVAHQTAEPVCEHRLSPDSTSCALARVLVSQREARVQVPRLWRRPQCRLRLRGTEELIRQQSTSDGPQRKYSHKTTQHPTNFI</sequence>
<reference evidence="2" key="1">
    <citation type="submission" date="2023-08" db="EMBL/GenBank/DDBJ databases">
        <title>Chromosome-level Genome Assembly of mud carp (Cirrhinus molitorella).</title>
        <authorList>
            <person name="Liu H."/>
        </authorList>
    </citation>
    <scope>NUCLEOTIDE SEQUENCE</scope>
    <source>
        <strain evidence="2">Prfri</strain>
        <tissue evidence="2">Muscle</tissue>
    </source>
</reference>
<comment type="caution">
    <text evidence="2">The sequence shown here is derived from an EMBL/GenBank/DDBJ whole genome shotgun (WGS) entry which is preliminary data.</text>
</comment>
<evidence type="ECO:0000313" key="3">
    <source>
        <dbReference type="Proteomes" id="UP001187343"/>
    </source>
</evidence>